<name>A0A4Y5SR01_9RHOB</name>
<feature type="domain" description="PgaA membrane beta barrel" evidence="4">
    <location>
        <begin position="519"/>
        <end position="638"/>
    </location>
</feature>
<dbReference type="PANTHER" id="PTHR44858">
    <property type="entry name" value="TETRATRICOPEPTIDE REPEAT PROTEIN 6"/>
    <property type="match status" value="1"/>
</dbReference>
<dbReference type="Gene3D" id="1.25.40.10">
    <property type="entry name" value="Tetratricopeptide repeat domain"/>
    <property type="match status" value="3"/>
</dbReference>
<sequence length="718" mass="79936">MLPVEHSCEDILRAILLFLIFISLGVPAIAQSAEEFAARARQLASQGRPDDAARLFRRAIEISPRKRDDWLSEYADQLAYSGAAEAAVPLYREVMNAPLQPEEKRESARRRLALALFWSWNLEEAVPALRAVAEDYPDDVDLREALNRATTALADVEAGAKRLAGFEMLWKGDYLAAVPALRQLVEERPADAELRSGFADALAGAARVRAEEKDFKQAVALFDEAAQVDPARADQFARQEAEFLLNGGLWNDAETRFRELLERPELSEEDRRGTLLGLARTYAWSGRPDEAVSIYDTLLAKDPDFASGLVGRGQVLADLGNYRRSREDFLRVLSVEPENADAIRGRARTTLGLQRPREMLLQLAPLLEEQDPAARLLAARAFHSMGRPDLAADLARTVVAQGEAVEEGTTFLETIWLEQTPLITLDIAHAWQSDGLRITTLRGRQTTMFEDGLTSFSLETALIRYRGNNFPDVNQASLRFSGSRRFNDAFEARGTLFLNIQDSREGRSRSTTFDTEIGFNQNDIWRYGLHLSRRYAGDTSRAIVERIFANDFGISARFSSSPEMRAAGRMMWSSLSDGNRRLSFEANASRQVLAGDHQVWLGAELRGFTYDRTSDFYWSPSSNANVLGTMQAFGPLPRGWRYGLNGSLGYSRSAPDNQGVTYGIRGQISREISKKGSIALSISHTSSLARTGEAGEGFGTLKSAWNRSEIGVVLQLRF</sequence>
<dbReference type="InterPro" id="IPR050498">
    <property type="entry name" value="Ycf3"/>
</dbReference>
<dbReference type="EMBL" id="CP040760">
    <property type="protein sequence ID" value="QDA35920.1"/>
    <property type="molecule type" value="Genomic_DNA"/>
</dbReference>
<organism evidence="5 6">
    <name type="scientific">Paracoccus liaowanqingii</name>
    <dbReference type="NCBI Taxonomy" id="2560053"/>
    <lineage>
        <taxon>Bacteria</taxon>
        <taxon>Pseudomonadati</taxon>
        <taxon>Pseudomonadota</taxon>
        <taxon>Alphaproteobacteria</taxon>
        <taxon>Rhodobacterales</taxon>
        <taxon>Paracoccaceae</taxon>
        <taxon>Paracoccus</taxon>
    </lineage>
</organism>
<dbReference type="Proteomes" id="UP000296374">
    <property type="component" value="Plasmid unnamed6"/>
</dbReference>
<geneLocation type="plasmid" evidence="5 6">
    <name>unnamed6</name>
</geneLocation>
<keyword evidence="1" id="KW-0677">Repeat</keyword>
<dbReference type="KEGG" id="plia:E4191_17405"/>
<evidence type="ECO:0000256" key="1">
    <source>
        <dbReference type="ARBA" id="ARBA00022737"/>
    </source>
</evidence>
<dbReference type="PANTHER" id="PTHR44858:SF1">
    <property type="entry name" value="UDP-N-ACETYLGLUCOSAMINE--PEPTIDE N-ACETYLGLUCOSAMINYLTRANSFERASE SPINDLY-RELATED"/>
    <property type="match status" value="1"/>
</dbReference>
<gene>
    <name evidence="5" type="ORF">E4191_17405</name>
</gene>
<keyword evidence="2 3" id="KW-0802">TPR repeat</keyword>
<feature type="repeat" description="TPR" evidence="3">
    <location>
        <begin position="306"/>
        <end position="339"/>
    </location>
</feature>
<dbReference type="InterPro" id="IPR049003">
    <property type="entry name" value="PgaA_barrel"/>
</dbReference>
<accession>A0A4Y5SR01</accession>
<feature type="repeat" description="TPR" evidence="3">
    <location>
        <begin position="199"/>
        <end position="232"/>
    </location>
</feature>
<dbReference type="Pfam" id="PF13432">
    <property type="entry name" value="TPR_16"/>
    <property type="match status" value="1"/>
</dbReference>
<evidence type="ECO:0000259" key="4">
    <source>
        <dbReference type="Pfam" id="PF21197"/>
    </source>
</evidence>
<protein>
    <submittedName>
        <fullName evidence="5">Tetratricopeptide repeat protein</fullName>
    </submittedName>
</protein>
<evidence type="ECO:0000313" key="5">
    <source>
        <dbReference type="EMBL" id="QDA35920.1"/>
    </source>
</evidence>
<dbReference type="InterPro" id="IPR019734">
    <property type="entry name" value="TPR_rpt"/>
</dbReference>
<evidence type="ECO:0000313" key="6">
    <source>
        <dbReference type="Proteomes" id="UP000296374"/>
    </source>
</evidence>
<dbReference type="SMART" id="SM00028">
    <property type="entry name" value="TPR"/>
    <property type="match status" value="5"/>
</dbReference>
<dbReference type="InterPro" id="IPR011990">
    <property type="entry name" value="TPR-like_helical_dom_sf"/>
</dbReference>
<dbReference type="Pfam" id="PF21197">
    <property type="entry name" value="PgaA_barrel"/>
    <property type="match status" value="1"/>
</dbReference>
<dbReference type="SUPFAM" id="SSF48452">
    <property type="entry name" value="TPR-like"/>
    <property type="match status" value="1"/>
</dbReference>
<dbReference type="PROSITE" id="PS50005">
    <property type="entry name" value="TPR"/>
    <property type="match status" value="3"/>
</dbReference>
<feature type="repeat" description="TPR" evidence="3">
    <location>
        <begin position="33"/>
        <end position="66"/>
    </location>
</feature>
<evidence type="ECO:0000256" key="2">
    <source>
        <dbReference type="ARBA" id="ARBA00022803"/>
    </source>
</evidence>
<keyword evidence="5" id="KW-0614">Plasmid</keyword>
<proteinExistence type="predicted"/>
<reference evidence="6" key="1">
    <citation type="submission" date="2019-05" db="EMBL/GenBank/DDBJ databases">
        <title>Tamlana fucoidanivorans sp. nov., isolated from the surface of algae collected from Fujian province in China.</title>
        <authorList>
            <person name="Li J."/>
        </authorList>
    </citation>
    <scope>NUCLEOTIDE SEQUENCE [LARGE SCALE GENOMIC DNA]</scope>
    <source>
        <strain evidence="6">2251</strain>
        <plasmid evidence="6">unnamed6</plasmid>
    </source>
</reference>
<evidence type="ECO:0000256" key="3">
    <source>
        <dbReference type="PROSITE-ProRule" id="PRU00339"/>
    </source>
</evidence>
<dbReference type="AlphaFoldDB" id="A0A4Y5SR01"/>